<dbReference type="EMBL" id="BOMQ01000103">
    <property type="protein sequence ID" value="GIE54490.1"/>
    <property type="molecule type" value="Genomic_DNA"/>
</dbReference>
<dbReference type="Proteomes" id="UP000647172">
    <property type="component" value="Unassembled WGS sequence"/>
</dbReference>
<accession>A0A919JS80</accession>
<name>A0A919JS80_9ACTN</name>
<evidence type="ECO:0000256" key="1">
    <source>
        <dbReference type="SAM" id="MobiDB-lite"/>
    </source>
</evidence>
<reference evidence="2" key="1">
    <citation type="submission" date="2021-01" db="EMBL/GenBank/DDBJ databases">
        <title>Whole genome shotgun sequence of Actinoplanes nipponensis NBRC 14063.</title>
        <authorList>
            <person name="Komaki H."/>
            <person name="Tamura T."/>
        </authorList>
    </citation>
    <scope>NUCLEOTIDE SEQUENCE</scope>
    <source>
        <strain evidence="2">NBRC 14063</strain>
    </source>
</reference>
<feature type="region of interest" description="Disordered" evidence="1">
    <location>
        <begin position="40"/>
        <end position="74"/>
    </location>
</feature>
<organism evidence="2 3">
    <name type="scientific">Actinoplanes nipponensis</name>
    <dbReference type="NCBI Taxonomy" id="135950"/>
    <lineage>
        <taxon>Bacteria</taxon>
        <taxon>Bacillati</taxon>
        <taxon>Actinomycetota</taxon>
        <taxon>Actinomycetes</taxon>
        <taxon>Micromonosporales</taxon>
        <taxon>Micromonosporaceae</taxon>
        <taxon>Actinoplanes</taxon>
    </lineage>
</organism>
<gene>
    <name evidence="2" type="ORF">Ani05nite_80240</name>
</gene>
<evidence type="ECO:0000313" key="3">
    <source>
        <dbReference type="Proteomes" id="UP000647172"/>
    </source>
</evidence>
<protein>
    <submittedName>
        <fullName evidence="2">Uncharacterized protein</fullName>
    </submittedName>
</protein>
<proteinExistence type="predicted"/>
<evidence type="ECO:0000313" key="2">
    <source>
        <dbReference type="EMBL" id="GIE54490.1"/>
    </source>
</evidence>
<comment type="caution">
    <text evidence="2">The sequence shown here is derived from an EMBL/GenBank/DDBJ whole genome shotgun (WGS) entry which is preliminary data.</text>
</comment>
<keyword evidence="3" id="KW-1185">Reference proteome</keyword>
<feature type="compositionally biased region" description="Low complexity" evidence="1">
    <location>
        <begin position="40"/>
        <end position="51"/>
    </location>
</feature>
<sequence>MTGDLRTERHDLAGELVARHDRVRGGELAVHDVQVVPQIPTAAGRTTTSSGPGAGAGTVSTEIVPGVTTTAAFT</sequence>
<dbReference type="AlphaFoldDB" id="A0A919JS80"/>